<protein>
    <submittedName>
        <fullName evidence="8">Outer membrane receptor for ferrienterochelin and colicin</fullName>
    </submittedName>
</protein>
<feature type="signal peptide" evidence="5">
    <location>
        <begin position="1"/>
        <end position="19"/>
    </location>
</feature>
<dbReference type="InterPro" id="IPR041700">
    <property type="entry name" value="OMP_b-brl_3"/>
</dbReference>
<dbReference type="PANTHER" id="PTHR40980:SF4">
    <property type="entry name" value="TONB-DEPENDENT RECEPTOR-LIKE BETA-BARREL DOMAIN-CONTAINING PROTEIN"/>
    <property type="match status" value="1"/>
</dbReference>
<dbReference type="InterPro" id="IPR036942">
    <property type="entry name" value="Beta-barrel_TonB_sf"/>
</dbReference>
<dbReference type="AlphaFoldDB" id="A0A4R8DHK8"/>
<evidence type="ECO:0000259" key="6">
    <source>
        <dbReference type="Pfam" id="PF07715"/>
    </source>
</evidence>
<dbReference type="Gene3D" id="2.60.40.1120">
    <property type="entry name" value="Carboxypeptidase-like, regulatory domain"/>
    <property type="match status" value="1"/>
</dbReference>
<dbReference type="Pfam" id="PF13620">
    <property type="entry name" value="CarboxypepD_reg"/>
    <property type="match status" value="1"/>
</dbReference>
<evidence type="ECO:0000256" key="2">
    <source>
        <dbReference type="ARBA" id="ARBA00023136"/>
    </source>
</evidence>
<feature type="domain" description="TonB-dependent receptor plug" evidence="6">
    <location>
        <begin position="167"/>
        <end position="232"/>
    </location>
</feature>
<proteinExistence type="predicted"/>
<reference evidence="8 9" key="1">
    <citation type="submission" date="2019-03" db="EMBL/GenBank/DDBJ databases">
        <title>Genomic Encyclopedia of Type Strains, Phase IV (KMG-IV): sequencing the most valuable type-strain genomes for metagenomic binning, comparative biology and taxonomic classification.</title>
        <authorList>
            <person name="Goeker M."/>
        </authorList>
    </citation>
    <scope>NUCLEOTIDE SEQUENCE [LARGE SCALE GENOMIC DNA]</scope>
    <source>
        <strain evidence="8 9">DSM 100059</strain>
    </source>
</reference>
<dbReference type="Gene3D" id="2.40.170.20">
    <property type="entry name" value="TonB-dependent receptor, beta-barrel domain"/>
    <property type="match status" value="1"/>
</dbReference>
<keyword evidence="3" id="KW-0998">Cell outer membrane</keyword>
<evidence type="ECO:0000256" key="4">
    <source>
        <dbReference type="SAM" id="MobiDB-lite"/>
    </source>
</evidence>
<dbReference type="SUPFAM" id="SSF49464">
    <property type="entry name" value="Carboxypeptidase regulatory domain-like"/>
    <property type="match status" value="1"/>
</dbReference>
<dbReference type="Pfam" id="PF14905">
    <property type="entry name" value="OMP_b-brl_3"/>
    <property type="match status" value="1"/>
</dbReference>
<dbReference type="EMBL" id="SODV01000002">
    <property type="protein sequence ID" value="TDW96938.1"/>
    <property type="molecule type" value="Genomic_DNA"/>
</dbReference>
<dbReference type="InterPro" id="IPR008969">
    <property type="entry name" value="CarboxyPept-like_regulatory"/>
</dbReference>
<dbReference type="InterPro" id="IPR012910">
    <property type="entry name" value="Plug_dom"/>
</dbReference>
<dbReference type="SUPFAM" id="SSF56935">
    <property type="entry name" value="Porins"/>
    <property type="match status" value="1"/>
</dbReference>
<accession>A0A4R8DHK8</accession>
<dbReference type="Pfam" id="PF07715">
    <property type="entry name" value="Plug"/>
    <property type="match status" value="1"/>
</dbReference>
<dbReference type="InterPro" id="IPR037066">
    <property type="entry name" value="Plug_dom_sf"/>
</dbReference>
<keyword evidence="2" id="KW-0472">Membrane</keyword>
<feature type="chain" id="PRO_5020279829" evidence="5">
    <location>
        <begin position="20"/>
        <end position="834"/>
    </location>
</feature>
<organism evidence="8 9">
    <name type="scientific">Dinghuibacter silviterrae</name>
    <dbReference type="NCBI Taxonomy" id="1539049"/>
    <lineage>
        <taxon>Bacteria</taxon>
        <taxon>Pseudomonadati</taxon>
        <taxon>Bacteroidota</taxon>
        <taxon>Chitinophagia</taxon>
        <taxon>Chitinophagales</taxon>
        <taxon>Chitinophagaceae</taxon>
        <taxon>Dinghuibacter</taxon>
    </lineage>
</organism>
<dbReference type="RefSeq" id="WP_133998273.1">
    <property type="nucleotide sequence ID" value="NZ_SODV01000002.1"/>
</dbReference>
<comment type="subcellular location">
    <subcellularLocation>
        <location evidence="1">Cell outer membrane</location>
    </subcellularLocation>
</comment>
<keyword evidence="9" id="KW-1185">Reference proteome</keyword>
<feature type="region of interest" description="Disordered" evidence="4">
    <location>
        <begin position="725"/>
        <end position="745"/>
    </location>
</feature>
<sequence length="834" mass="90573">MKKMLNFLCALLVSSLLKAQGPPPGGPGGINGPGGTGGTAHVYGKLVDSTGKAVVNASVMILKVDDARHKNTLLKGLVTKSSGEFSVEDLPLNAHLKLSITAVGYSPISQDLTLKAADKDLGDLVLNPAAKELKEVVITATKPTMTLDMDKKVFNVSKDIVSAGGTGLDVLKNVPSVNVDIDGNVSLRGASPQLMVDGKPTTLTLDEIPADAIESVEVITNPSAKYDASGGGAGILNIVLKKNRKQGYNGSVRAGGDRYGGAQAGASLNVRENKINVSADINYRRISDRTTSSTQRTDLSTTPTTFIDQSELDTNKGYLLFGRLGVDYFISNRTTLSLTGFMMHHGATTTSNIQMNTDSLYSTGKVSGTGWETIDAAHTFNGRGGTLGIKHLFPKDKEEWTADASYFSGNATSNSLYTTELGSTTLQKIEGGGNDHNIILQSDYTDPLGKKTTLETGVRAALQSRLNINNNYTYNPDSSAYELVPAAASNYKSRSNVYAAYAILSSSINNFSYKIGLRAESSNYHGTLLNSGQSFGNTYPISLFPSLFFSQKLGNGQELQLSYTRRVNRPNFFQLIPYTDSSNKLNITRGNPNLVPEFTQSLELSYLKSFPGNNTILGSIYYKYTDHLITGYIEEDTTAGSTTLINTYINAESSYQMGAEVTAQNTITPWWDVSTNVNLYNSKINTGSALAQQALWSWFGKVNTNIKLPSSFTLQVSGLYQSKTNLPVNSNQNQPGPPNMQSQSASQGYIKPFYEVDLGVKKTFLSGKLAATLSFDDIFRSHKQDQYTYSTYLVQEYDRLRDPQMLRLNLSYNFGKVDASLFKRRNNNVSSEGE</sequence>
<keyword evidence="5" id="KW-0732">Signal</keyword>
<dbReference type="PANTHER" id="PTHR40980">
    <property type="entry name" value="PLUG DOMAIN-CONTAINING PROTEIN"/>
    <property type="match status" value="1"/>
</dbReference>
<comment type="caution">
    <text evidence="8">The sequence shown here is derived from an EMBL/GenBank/DDBJ whole genome shotgun (WGS) entry which is preliminary data.</text>
</comment>
<gene>
    <name evidence="8" type="ORF">EDB95_4774</name>
</gene>
<name>A0A4R8DHK8_9BACT</name>
<feature type="domain" description="Outer membrane protein beta-barrel" evidence="7">
    <location>
        <begin position="391"/>
        <end position="812"/>
    </location>
</feature>
<dbReference type="GO" id="GO:0009279">
    <property type="term" value="C:cell outer membrane"/>
    <property type="evidence" value="ECO:0007669"/>
    <property type="project" value="UniProtKB-SubCell"/>
</dbReference>
<dbReference type="OrthoDB" id="905812at2"/>
<evidence type="ECO:0000256" key="5">
    <source>
        <dbReference type="SAM" id="SignalP"/>
    </source>
</evidence>
<evidence type="ECO:0000259" key="7">
    <source>
        <dbReference type="Pfam" id="PF14905"/>
    </source>
</evidence>
<evidence type="ECO:0000313" key="8">
    <source>
        <dbReference type="EMBL" id="TDW96938.1"/>
    </source>
</evidence>
<dbReference type="Gene3D" id="2.170.130.10">
    <property type="entry name" value="TonB-dependent receptor, plug domain"/>
    <property type="match status" value="1"/>
</dbReference>
<evidence type="ECO:0000313" key="9">
    <source>
        <dbReference type="Proteomes" id="UP000294498"/>
    </source>
</evidence>
<dbReference type="Proteomes" id="UP000294498">
    <property type="component" value="Unassembled WGS sequence"/>
</dbReference>
<keyword evidence="8" id="KW-0675">Receptor</keyword>
<evidence type="ECO:0000256" key="1">
    <source>
        <dbReference type="ARBA" id="ARBA00004442"/>
    </source>
</evidence>
<evidence type="ECO:0000256" key="3">
    <source>
        <dbReference type="ARBA" id="ARBA00023237"/>
    </source>
</evidence>